<protein>
    <submittedName>
        <fullName evidence="3">Uncharacterized protein</fullName>
    </submittedName>
</protein>
<feature type="chain" id="PRO_5021266831" evidence="2">
    <location>
        <begin position="29"/>
        <end position="159"/>
    </location>
</feature>
<reference evidence="3 4" key="1">
    <citation type="submission" date="2019-06" db="EMBL/GenBank/DDBJ databases">
        <authorList>
            <person name="Rodrigo-Torres L."/>
            <person name="Arahal R. D."/>
            <person name="Lucena T."/>
        </authorList>
    </citation>
    <scope>NUCLEOTIDE SEQUENCE [LARGE SCALE GENOMIC DNA]</scope>
    <source>
        <strain evidence="3 4">SB0023/3</strain>
    </source>
</reference>
<dbReference type="EMBL" id="CABFPH010000034">
    <property type="protein sequence ID" value="VUD72106.1"/>
    <property type="molecule type" value="Genomic_DNA"/>
</dbReference>
<accession>A0A509ECV3</accession>
<evidence type="ECO:0000313" key="4">
    <source>
        <dbReference type="Proteomes" id="UP000410984"/>
    </source>
</evidence>
<evidence type="ECO:0000256" key="2">
    <source>
        <dbReference type="SAM" id="SignalP"/>
    </source>
</evidence>
<evidence type="ECO:0000313" key="3">
    <source>
        <dbReference type="EMBL" id="VUD72106.1"/>
    </source>
</evidence>
<keyword evidence="2" id="KW-0732">Signal</keyword>
<gene>
    <name evidence="3" type="ORF">MET9862_02700</name>
</gene>
<dbReference type="RefSeq" id="WP_142583465.1">
    <property type="nucleotide sequence ID" value="NZ_CABFPH010000034.1"/>
</dbReference>
<proteinExistence type="predicted"/>
<organism evidence="3 4">
    <name type="scientific">Methylobacterium symbioticum</name>
    <dbReference type="NCBI Taxonomy" id="2584084"/>
    <lineage>
        <taxon>Bacteria</taxon>
        <taxon>Pseudomonadati</taxon>
        <taxon>Pseudomonadota</taxon>
        <taxon>Alphaproteobacteria</taxon>
        <taxon>Hyphomicrobiales</taxon>
        <taxon>Methylobacteriaceae</taxon>
        <taxon>Methylobacterium</taxon>
    </lineage>
</organism>
<dbReference type="OrthoDB" id="7995064at2"/>
<dbReference type="Proteomes" id="UP000410984">
    <property type="component" value="Unassembled WGS sequence"/>
</dbReference>
<evidence type="ECO:0000256" key="1">
    <source>
        <dbReference type="SAM" id="MobiDB-lite"/>
    </source>
</evidence>
<sequence length="159" mass="16444">MFARTLRPALALLALSAGLGADLGQAEAGEYGRVPSYGTVYAPSYAYGGSGPSGGYGFADEAVRGAYIGAPLTRFPRPSEIVPPAWSYGTYGIPTVAGITRAPVGQPTLTVIDTPSPPPRRRSGARVLSRGESGHWTRMDAPAADATGSRIIAVRVPRG</sequence>
<keyword evidence="4" id="KW-1185">Reference proteome</keyword>
<feature type="region of interest" description="Disordered" evidence="1">
    <location>
        <begin position="114"/>
        <end position="133"/>
    </location>
</feature>
<name>A0A509ECV3_9HYPH</name>
<dbReference type="AlphaFoldDB" id="A0A509ECV3"/>
<feature type="signal peptide" evidence="2">
    <location>
        <begin position="1"/>
        <end position="28"/>
    </location>
</feature>